<accession>Q1KKD4</accession>
<organism evidence="1">
    <name type="scientific">Zea mays subsp. mays</name>
    <name type="common">maize</name>
    <dbReference type="NCBI Taxonomy" id="381124"/>
    <lineage>
        <taxon>Eukaryota</taxon>
        <taxon>Viridiplantae</taxon>
        <taxon>Streptophyta</taxon>
        <taxon>Embryophyta</taxon>
        <taxon>Tracheophyta</taxon>
        <taxon>Spermatophyta</taxon>
        <taxon>Magnoliopsida</taxon>
        <taxon>Liliopsida</taxon>
        <taxon>Poales</taxon>
        <taxon>Poaceae</taxon>
        <taxon>PACMAD clade</taxon>
        <taxon>Panicoideae</taxon>
        <taxon>Andropogonodae</taxon>
        <taxon>Andropogoneae</taxon>
        <taxon>Tripsacinae</taxon>
        <taxon>Zea</taxon>
    </lineage>
</organism>
<keyword evidence="1" id="KW-0496">Mitochondrion</keyword>
<protein>
    <submittedName>
        <fullName evidence="1">Uncharacterized protein orf130-b</fullName>
    </submittedName>
</protein>
<sequence>MKTGISNPRSRQIVSTPCRTKLPLTASRIWGSIGRDPWDPNHITRTRKMGKAATTRRMEIRQSLTEIGFPFRVVELKVLEDAWACLVKPKVKDTVIPHSTYFHLFQLCSQKRKGDLDFGRRWFFQGLLRT</sequence>
<gene>
    <name evidence="1" type="primary">orf130-b</name>
</gene>
<name>Q1KKD4_MAIZE</name>
<dbReference type="EMBL" id="DQ490952">
    <property type="protein sequence ID" value="ABE98743.1"/>
    <property type="molecule type" value="Genomic_DNA"/>
</dbReference>
<evidence type="ECO:0000313" key="1">
    <source>
        <dbReference type="EMBL" id="ABE98743.1"/>
    </source>
</evidence>
<dbReference type="AlphaFoldDB" id="Q1KKD4"/>
<reference evidence="1" key="1">
    <citation type="journal article" date="2007" name="Genetics">
        <title>Comparisons among two fertile and three male-sterile mitochondrial genomes of maize.</title>
        <authorList>
            <person name="Allen J.O."/>
            <person name="Fauron C.M."/>
            <person name="Minx P."/>
            <person name="Roark L."/>
            <person name="Oddiraju S."/>
            <person name="Lin G.N."/>
            <person name="Meyer L."/>
            <person name="Sun H."/>
            <person name="Kim K."/>
            <person name="Wang C."/>
            <person name="Du F."/>
            <person name="Xu D."/>
            <person name="Gibson M."/>
            <person name="Cifrese J."/>
            <person name="Clifton S.W."/>
            <person name="Newton K.J."/>
        </authorList>
    </citation>
    <scope>NUCLEOTIDE SEQUENCE</scope>
</reference>
<proteinExistence type="predicted"/>
<geneLocation type="mitochondrion" evidence="1"/>